<dbReference type="GO" id="GO:0016301">
    <property type="term" value="F:kinase activity"/>
    <property type="evidence" value="ECO:0007669"/>
    <property type="project" value="UniProtKB-UniRule"/>
</dbReference>
<gene>
    <name evidence="3" type="ORF">IRJ16_01535</name>
</gene>
<protein>
    <submittedName>
        <fullName evidence="3">Fructosamine kinase family protein</fullName>
    </submittedName>
</protein>
<accession>A0A929KUB6</accession>
<dbReference type="RefSeq" id="WP_194109749.1">
    <property type="nucleotide sequence ID" value="NZ_JADFFL010000001.1"/>
</dbReference>
<evidence type="ECO:0000313" key="4">
    <source>
        <dbReference type="Proteomes" id="UP000622475"/>
    </source>
</evidence>
<dbReference type="AlphaFoldDB" id="A0A929KUB6"/>
<comment type="similarity">
    <text evidence="1 2">Belongs to the fructosamine kinase family.</text>
</comment>
<dbReference type="SUPFAM" id="SSF56112">
    <property type="entry name" value="Protein kinase-like (PK-like)"/>
    <property type="match status" value="1"/>
</dbReference>
<sequence length="286" mass="32296">MISPALTDHIATTTERITIIKPVSGGSINQAYYLATLSGEYFIKFNSANRFPLMFQREQEGLSAIASTNMIAVPQVIAAGELEDDAFLLMEWIPAGISNKKSQTTFGEQLAQMHRHSSSSFGFDADNYMGSLPQSNKRHTNWSDFFRDERLTPMLNIANRKGYLTFNDNHNVEQIYKKLGEIFPEEPPALIHGDLWSGNYIISKSGKPYLIDPAVSYGHREFDIAMTTLSGGFDRAFYEAYHATYPLQPGWQERLELYNLYPLLLHLNLFGAGYLGQVRQAIATYI</sequence>
<dbReference type="Pfam" id="PF03881">
    <property type="entry name" value="Fructosamin_kin"/>
    <property type="match status" value="1"/>
</dbReference>
<dbReference type="Gene3D" id="3.30.200.20">
    <property type="entry name" value="Phosphorylase Kinase, domain 1"/>
    <property type="match status" value="1"/>
</dbReference>
<dbReference type="InterPro" id="IPR016477">
    <property type="entry name" value="Fructo-/Ketosamine-3-kinase"/>
</dbReference>
<dbReference type="Proteomes" id="UP000622475">
    <property type="component" value="Unassembled WGS sequence"/>
</dbReference>
<keyword evidence="4" id="KW-1185">Reference proteome</keyword>
<dbReference type="EMBL" id="JADFFL010000001">
    <property type="protein sequence ID" value="MBE9660553.1"/>
    <property type="molecule type" value="Genomic_DNA"/>
</dbReference>
<name>A0A929KUB6_9SPHI</name>
<reference evidence="3" key="1">
    <citation type="submission" date="2020-10" db="EMBL/GenBank/DDBJ databases">
        <title>Mucilaginibacter mali sp. nov., isolated from rhizosphere soil of apple orchard.</title>
        <authorList>
            <person name="Lee J.-S."/>
            <person name="Kim H.S."/>
            <person name="Kim J.-S."/>
        </authorList>
    </citation>
    <scope>NUCLEOTIDE SEQUENCE</scope>
    <source>
        <strain evidence="3">KCTC 22746</strain>
    </source>
</reference>
<dbReference type="Gene3D" id="3.90.1200.10">
    <property type="match status" value="1"/>
</dbReference>
<evidence type="ECO:0000256" key="1">
    <source>
        <dbReference type="ARBA" id="ARBA00009460"/>
    </source>
</evidence>
<evidence type="ECO:0000313" key="3">
    <source>
        <dbReference type="EMBL" id="MBE9660553.1"/>
    </source>
</evidence>
<keyword evidence="2 3" id="KW-0418">Kinase</keyword>
<dbReference type="PANTHER" id="PTHR12149">
    <property type="entry name" value="FRUCTOSAMINE 3 KINASE-RELATED PROTEIN"/>
    <property type="match status" value="1"/>
</dbReference>
<dbReference type="InterPro" id="IPR011009">
    <property type="entry name" value="Kinase-like_dom_sf"/>
</dbReference>
<keyword evidence="2" id="KW-0808">Transferase</keyword>
<dbReference type="PANTHER" id="PTHR12149:SF8">
    <property type="entry name" value="PROTEIN-RIBULOSAMINE 3-KINASE"/>
    <property type="match status" value="1"/>
</dbReference>
<evidence type="ECO:0000256" key="2">
    <source>
        <dbReference type="PIRNR" id="PIRNR006221"/>
    </source>
</evidence>
<proteinExistence type="inferred from homology"/>
<organism evidence="3 4">
    <name type="scientific">Mucilaginibacter myungsuensis</name>
    <dbReference type="NCBI Taxonomy" id="649104"/>
    <lineage>
        <taxon>Bacteria</taxon>
        <taxon>Pseudomonadati</taxon>
        <taxon>Bacteroidota</taxon>
        <taxon>Sphingobacteriia</taxon>
        <taxon>Sphingobacteriales</taxon>
        <taxon>Sphingobacteriaceae</taxon>
        <taxon>Mucilaginibacter</taxon>
    </lineage>
</organism>
<comment type="caution">
    <text evidence="3">The sequence shown here is derived from an EMBL/GenBank/DDBJ whole genome shotgun (WGS) entry which is preliminary data.</text>
</comment>
<dbReference type="PIRSF" id="PIRSF006221">
    <property type="entry name" value="Ketosamine-3-kinase"/>
    <property type="match status" value="1"/>
</dbReference>